<evidence type="ECO:0000313" key="2">
    <source>
        <dbReference type="Proteomes" id="UP000019199"/>
    </source>
</evidence>
<reference evidence="1 2" key="1">
    <citation type="submission" date="2013-10" db="EMBL/GenBank/DDBJ databases">
        <title>Antibiotic resistance diversity of beta-lactamase producers in the General Hospital Vienna.</title>
        <authorList>
            <person name="Barisic I."/>
            <person name="Mitteregger D."/>
            <person name="Hirschl A.M."/>
            <person name="Noehammer C."/>
            <person name="Wiesinger-Mayr H."/>
        </authorList>
    </citation>
    <scope>NUCLEOTIDE SEQUENCE [LARGE SCALE GENOMIC DNA]</scope>
    <source>
        <strain evidence="1 2">ISC7</strain>
    </source>
</reference>
<proteinExistence type="predicted"/>
<dbReference type="Proteomes" id="UP000019199">
    <property type="component" value="Unassembled WGS sequence"/>
</dbReference>
<dbReference type="AlphaFoldDB" id="W1FA58"/>
<evidence type="ECO:0000313" key="1">
    <source>
        <dbReference type="EMBL" id="CDL29952.1"/>
    </source>
</evidence>
<dbReference type="EMBL" id="CBWN010000178">
    <property type="protein sequence ID" value="CDL29952.1"/>
    <property type="molecule type" value="Genomic_DNA"/>
</dbReference>
<comment type="caution">
    <text evidence="1">The sequence shown here is derived from an EMBL/GenBank/DDBJ whole genome shotgun (WGS) entry which is preliminary data.</text>
</comment>
<name>W1FA58_ECOLX</name>
<accession>W1FA58</accession>
<organism evidence="1 2">
    <name type="scientific">Escherichia coli ISC7</name>
    <dbReference type="NCBI Taxonomy" id="1432555"/>
    <lineage>
        <taxon>Bacteria</taxon>
        <taxon>Pseudomonadati</taxon>
        <taxon>Pseudomonadota</taxon>
        <taxon>Gammaproteobacteria</taxon>
        <taxon>Enterobacterales</taxon>
        <taxon>Enterobacteriaceae</taxon>
        <taxon>Escherichia</taxon>
    </lineage>
</organism>
<sequence>MIVIFIMQNVVGKIPALHYNNRQELQIMSRTQEYKFNNSINEMLIFRDEILPSNYFVTDRFVDIFQNDFRGVIFKKSW</sequence>
<protein>
    <submittedName>
        <fullName evidence="1">Uncharacterized protein</fullName>
    </submittedName>
</protein>